<keyword evidence="3" id="KW-0238">DNA-binding</keyword>
<dbReference type="GO" id="GO:0003700">
    <property type="term" value="F:DNA-binding transcription factor activity"/>
    <property type="evidence" value="ECO:0007669"/>
    <property type="project" value="InterPro"/>
</dbReference>
<dbReference type="EMBL" id="NJGU01000001">
    <property type="protein sequence ID" value="OWY31144.1"/>
    <property type="molecule type" value="Genomic_DNA"/>
</dbReference>
<comment type="caution">
    <text evidence="6">The sequence shown here is derived from an EMBL/GenBank/DDBJ whole genome shotgun (WGS) entry which is preliminary data.</text>
</comment>
<reference evidence="6 7" key="1">
    <citation type="submission" date="2017-06" db="EMBL/GenBank/DDBJ databases">
        <title>Herbaspirillum phytohormonus sp. nov., isolated from the root nodule of Robinia pseudoacacia in lead-zinc mine.</title>
        <authorList>
            <person name="Fan M."/>
            <person name="Lin Y."/>
        </authorList>
    </citation>
    <scope>NUCLEOTIDE SEQUENCE [LARGE SCALE GENOMIC DNA]</scope>
    <source>
        <strain evidence="6 7">HZ10</strain>
    </source>
</reference>
<dbReference type="SUPFAM" id="SSF53850">
    <property type="entry name" value="Periplasmic binding protein-like II"/>
    <property type="match status" value="1"/>
</dbReference>
<evidence type="ECO:0000256" key="2">
    <source>
        <dbReference type="ARBA" id="ARBA00023015"/>
    </source>
</evidence>
<dbReference type="InterPro" id="IPR036388">
    <property type="entry name" value="WH-like_DNA-bd_sf"/>
</dbReference>
<gene>
    <name evidence="6" type="ORF">CEJ42_03560</name>
</gene>
<dbReference type="Gene3D" id="1.10.10.10">
    <property type="entry name" value="Winged helix-like DNA-binding domain superfamily/Winged helix DNA-binding domain"/>
    <property type="match status" value="1"/>
</dbReference>
<dbReference type="InterPro" id="IPR036390">
    <property type="entry name" value="WH_DNA-bd_sf"/>
</dbReference>
<dbReference type="PROSITE" id="PS50931">
    <property type="entry name" value="HTH_LYSR"/>
    <property type="match status" value="1"/>
</dbReference>
<sequence length="296" mass="32499">MKSENWNDLQAFVVVARERSFTRAAAQLGMSRSALSHAMLGLEARLGIRLLTRTTRSVSTTEAGERLLATLAPRFSEISAEIEALTALRDKPAGVVRITAHDHAIVTVLWPKLLPMLHANPDVQVEFSIDYGLVNIVAQNFDAGVRTGNLVEKDMVAVPIAPPLRMAVVGSPAYMANRRAPSHPRELTEHRCINLRLPTLGGLYAWDFARDAQELNVRVQGQAVFNNTFLMLQAALDGIGLAYVPHDLVAPHVDAGRLIAVLEDWWPSFPGYHLYYASRQKSPALALVVNALKLAS</sequence>
<comment type="similarity">
    <text evidence="1">Belongs to the LysR transcriptional regulatory family.</text>
</comment>
<dbReference type="AlphaFoldDB" id="A0A246WVT2"/>
<dbReference type="Pfam" id="PF00126">
    <property type="entry name" value="HTH_1"/>
    <property type="match status" value="1"/>
</dbReference>
<dbReference type="GO" id="GO:0043565">
    <property type="term" value="F:sequence-specific DNA binding"/>
    <property type="evidence" value="ECO:0007669"/>
    <property type="project" value="TreeGrafter"/>
</dbReference>
<dbReference type="Gene3D" id="3.40.190.290">
    <property type="match status" value="1"/>
</dbReference>
<evidence type="ECO:0000256" key="4">
    <source>
        <dbReference type="ARBA" id="ARBA00023163"/>
    </source>
</evidence>
<evidence type="ECO:0000313" key="7">
    <source>
        <dbReference type="Proteomes" id="UP000197596"/>
    </source>
</evidence>
<evidence type="ECO:0000259" key="5">
    <source>
        <dbReference type="PROSITE" id="PS50931"/>
    </source>
</evidence>
<dbReference type="Proteomes" id="UP000197596">
    <property type="component" value="Unassembled WGS sequence"/>
</dbReference>
<proteinExistence type="inferred from homology"/>
<dbReference type="PANTHER" id="PTHR30537:SF1">
    <property type="entry name" value="HTH-TYPE TRANSCRIPTIONAL REGULATOR PGRR"/>
    <property type="match status" value="1"/>
</dbReference>
<keyword evidence="4" id="KW-0804">Transcription</keyword>
<dbReference type="RefSeq" id="WP_088750032.1">
    <property type="nucleotide sequence ID" value="NZ_NJGU01000001.1"/>
</dbReference>
<dbReference type="PRINTS" id="PR00039">
    <property type="entry name" value="HTHLYSR"/>
</dbReference>
<dbReference type="Pfam" id="PF03466">
    <property type="entry name" value="LysR_substrate"/>
    <property type="match status" value="1"/>
</dbReference>
<dbReference type="InterPro" id="IPR058163">
    <property type="entry name" value="LysR-type_TF_proteobact-type"/>
</dbReference>
<dbReference type="PANTHER" id="PTHR30537">
    <property type="entry name" value="HTH-TYPE TRANSCRIPTIONAL REGULATOR"/>
    <property type="match status" value="1"/>
</dbReference>
<evidence type="ECO:0000256" key="3">
    <source>
        <dbReference type="ARBA" id="ARBA00023125"/>
    </source>
</evidence>
<dbReference type="GO" id="GO:0006351">
    <property type="term" value="P:DNA-templated transcription"/>
    <property type="evidence" value="ECO:0007669"/>
    <property type="project" value="TreeGrafter"/>
</dbReference>
<name>A0A246WVT2_9BURK</name>
<keyword evidence="2" id="KW-0805">Transcription regulation</keyword>
<feature type="domain" description="HTH lysR-type" evidence="5">
    <location>
        <begin position="4"/>
        <end position="61"/>
    </location>
</feature>
<dbReference type="InterPro" id="IPR000847">
    <property type="entry name" value="LysR_HTH_N"/>
</dbReference>
<dbReference type="FunFam" id="1.10.10.10:FF:000001">
    <property type="entry name" value="LysR family transcriptional regulator"/>
    <property type="match status" value="1"/>
</dbReference>
<evidence type="ECO:0000256" key="1">
    <source>
        <dbReference type="ARBA" id="ARBA00009437"/>
    </source>
</evidence>
<dbReference type="SUPFAM" id="SSF46785">
    <property type="entry name" value="Winged helix' DNA-binding domain"/>
    <property type="match status" value="1"/>
</dbReference>
<dbReference type="InterPro" id="IPR005119">
    <property type="entry name" value="LysR_subst-bd"/>
</dbReference>
<dbReference type="CDD" id="cd08474">
    <property type="entry name" value="PBP2_CrgA_like_5"/>
    <property type="match status" value="1"/>
</dbReference>
<organism evidence="6 7">
    <name type="scientific">Herbaspirillum robiniae</name>
    <dbReference type="NCBI Taxonomy" id="2014887"/>
    <lineage>
        <taxon>Bacteria</taxon>
        <taxon>Pseudomonadati</taxon>
        <taxon>Pseudomonadota</taxon>
        <taxon>Betaproteobacteria</taxon>
        <taxon>Burkholderiales</taxon>
        <taxon>Oxalobacteraceae</taxon>
        <taxon>Herbaspirillum</taxon>
    </lineage>
</organism>
<protein>
    <submittedName>
        <fullName evidence="6">LysR family transcriptional regulator</fullName>
    </submittedName>
</protein>
<dbReference type="FunFam" id="3.40.190.290:FF:000012">
    <property type="entry name" value="Transcriptional regulator, LysR family"/>
    <property type="match status" value="1"/>
</dbReference>
<evidence type="ECO:0000313" key="6">
    <source>
        <dbReference type="EMBL" id="OWY31144.1"/>
    </source>
</evidence>
<accession>A0A246WVT2</accession>